<protein>
    <submittedName>
        <fullName evidence="5">NIPA-like protein</fullName>
    </submittedName>
</protein>
<name>A0A0B2PRW0_GLYSO</name>
<feature type="domain" description="C3HC-type" evidence="4">
    <location>
        <begin position="76"/>
        <end position="200"/>
    </location>
</feature>
<feature type="compositionally biased region" description="Basic and acidic residues" evidence="3">
    <location>
        <begin position="1"/>
        <end position="17"/>
    </location>
</feature>
<evidence type="ECO:0000256" key="2">
    <source>
        <dbReference type="ARBA" id="ARBA00023242"/>
    </source>
</evidence>
<dbReference type="EMBL" id="QZWG01000017">
    <property type="protein sequence ID" value="RZB56557.1"/>
    <property type="molecule type" value="Genomic_DNA"/>
</dbReference>
<feature type="compositionally biased region" description="Polar residues" evidence="3">
    <location>
        <begin position="499"/>
        <end position="512"/>
    </location>
</feature>
<comment type="subcellular location">
    <subcellularLocation>
        <location evidence="1">Nucleus</location>
    </subcellularLocation>
</comment>
<dbReference type="Gramene" id="XM_028353638.1">
    <property type="protein sequence ID" value="XP_028209439.1"/>
    <property type="gene ID" value="LOC114392485"/>
</dbReference>
<dbReference type="GO" id="GO:0005634">
    <property type="term" value="C:nucleus"/>
    <property type="evidence" value="ECO:0007669"/>
    <property type="project" value="UniProtKB-SubCell"/>
</dbReference>
<dbReference type="EMBL" id="KN664431">
    <property type="protein sequence ID" value="KHN10429.1"/>
    <property type="molecule type" value="Genomic_DNA"/>
</dbReference>
<dbReference type="PANTHER" id="PTHR15835">
    <property type="entry name" value="NUCLEAR-INTERACTING PARTNER OF ALK"/>
    <property type="match status" value="1"/>
</dbReference>
<evidence type="ECO:0000256" key="3">
    <source>
        <dbReference type="SAM" id="MobiDB-lite"/>
    </source>
</evidence>
<reference evidence="6 7" key="2">
    <citation type="submission" date="2018-09" db="EMBL/GenBank/DDBJ databases">
        <title>A high-quality reference genome of wild soybean provides a powerful tool to mine soybean genomes.</title>
        <authorList>
            <person name="Xie M."/>
            <person name="Chung C.Y.L."/>
            <person name="Li M.-W."/>
            <person name="Wong F.-L."/>
            <person name="Chan T.-F."/>
            <person name="Lam H.-M."/>
        </authorList>
    </citation>
    <scope>NUCLEOTIDE SEQUENCE [LARGE SCALE GENOMIC DNA]</scope>
    <source>
        <strain evidence="7">cv. W05</strain>
        <tissue evidence="6">Hypocotyl of etiolated seedlings</tissue>
    </source>
</reference>
<keyword evidence="7" id="KW-1185">Reference proteome</keyword>
<feature type="compositionally biased region" description="Basic and acidic residues" evidence="3">
    <location>
        <begin position="538"/>
        <end position="551"/>
    </location>
</feature>
<keyword evidence="2" id="KW-0539">Nucleus</keyword>
<dbReference type="Pfam" id="PF07967">
    <property type="entry name" value="zf-C3HC"/>
    <property type="match status" value="1"/>
</dbReference>
<dbReference type="Proteomes" id="UP000289340">
    <property type="component" value="Chromosome 17"/>
</dbReference>
<evidence type="ECO:0000313" key="6">
    <source>
        <dbReference type="EMBL" id="RZB56557.1"/>
    </source>
</evidence>
<dbReference type="InterPro" id="IPR012935">
    <property type="entry name" value="NuBaID_N"/>
</dbReference>
<feature type="region of interest" description="Disordered" evidence="3">
    <location>
        <begin position="1"/>
        <end position="44"/>
    </location>
</feature>
<dbReference type="Proteomes" id="UP000053555">
    <property type="component" value="Unassembled WGS sequence"/>
</dbReference>
<feature type="region of interest" description="Disordered" evidence="3">
    <location>
        <begin position="498"/>
        <end position="551"/>
    </location>
</feature>
<sequence length="653" mass="71517">MAQDSEKRFHSIMDKLYHPPKPPSASSSSGVQLPGNSKKRPYQSGVMELNRRGDVAEGQQSSSASATALQGSLCRPWDRGDFTRRLATFKSMSWFAKPKVVGAVNCASRGWINVDIDTIACEACGVRLLFSTPASWNQQQVEKAALVFSLKLDNGHKLLCPWIDNACNETLARFPPATPPVLVDNFRERCFALLQLSALPRISSSAIDYMQSQSPLLEDFLGQSLMLEYGNGSAENSGIGDVSSQEELKLYYQAQKLISLCGWKLHPLPYVVDWKDMSDLSLNNSTNLVVHSAGTNENSKTDENSKDSIGEQMDPYSAVLDCTLCGATTGLWAFCTAPRPVESIRLVGYAEVNGGNANLENRKGVNNTMPDVANSSKDTSSSLNMTIAGGPPPTRQNFKAIISLPIIGQNLRARLSYDSDFRDHVFVDRGGIQSDLQKEKTDNTVNASIGQLVPVSSEIREISNFETGSQASLHDSDVIAGQSSGLKDKMHVHTDADKLNSSTAGYPSTSQKDSTEGEAPLVSHKTLDGEVGSLENYGVKDREENPINRDNVHSSLGKLKNPTVSNKLMEFDPIRQHRHFCSWIASIHDGEPGWKQTLSALYHQKNHLPHSPNRFPSSMPIVKVDDPVGSIRKLFMSPPSKRTESTHITGHNS</sequence>
<gene>
    <name evidence="6" type="ORF">D0Y65_045620</name>
    <name evidence="5" type="ORF">glysoja_030865</name>
</gene>
<dbReference type="GO" id="GO:0008270">
    <property type="term" value="F:zinc ion binding"/>
    <property type="evidence" value="ECO:0007669"/>
    <property type="project" value="InterPro"/>
</dbReference>
<feature type="region of interest" description="Disordered" evidence="3">
    <location>
        <begin position="361"/>
        <end position="381"/>
    </location>
</feature>
<accession>A0A0B2PRW0</accession>
<organism evidence="5">
    <name type="scientific">Glycine soja</name>
    <name type="common">Wild soybean</name>
    <dbReference type="NCBI Taxonomy" id="3848"/>
    <lineage>
        <taxon>Eukaryota</taxon>
        <taxon>Viridiplantae</taxon>
        <taxon>Streptophyta</taxon>
        <taxon>Embryophyta</taxon>
        <taxon>Tracheophyta</taxon>
        <taxon>Spermatophyta</taxon>
        <taxon>Magnoliopsida</taxon>
        <taxon>eudicotyledons</taxon>
        <taxon>Gunneridae</taxon>
        <taxon>Pentapetalae</taxon>
        <taxon>rosids</taxon>
        <taxon>fabids</taxon>
        <taxon>Fabales</taxon>
        <taxon>Fabaceae</taxon>
        <taxon>Papilionoideae</taxon>
        <taxon>50 kb inversion clade</taxon>
        <taxon>NPAAA clade</taxon>
        <taxon>indigoferoid/millettioid clade</taxon>
        <taxon>Phaseoleae</taxon>
        <taxon>Glycine</taxon>
        <taxon>Glycine subgen. Soja</taxon>
    </lineage>
</organism>
<evidence type="ECO:0000313" key="5">
    <source>
        <dbReference type="EMBL" id="KHN10429.1"/>
    </source>
</evidence>
<reference evidence="5" key="1">
    <citation type="submission" date="2014-07" db="EMBL/GenBank/DDBJ databases">
        <title>Identification of a novel salt tolerance gene in wild soybean by whole-genome sequencing.</title>
        <authorList>
            <person name="Lam H.-M."/>
            <person name="Qi X."/>
            <person name="Li M.-W."/>
            <person name="Liu X."/>
            <person name="Xie M."/>
            <person name="Ni M."/>
            <person name="Xu X."/>
        </authorList>
    </citation>
    <scope>NUCLEOTIDE SEQUENCE [LARGE SCALE GENOMIC DNA]</scope>
    <source>
        <tissue evidence="5">Root</tissue>
    </source>
</reference>
<dbReference type="AlphaFoldDB" id="A0A0B2PRW0"/>
<evidence type="ECO:0000259" key="4">
    <source>
        <dbReference type="Pfam" id="PF07967"/>
    </source>
</evidence>
<dbReference type="PANTHER" id="PTHR15835:SF6">
    <property type="entry name" value="ZINC FINGER C3HC-TYPE PROTEIN 1"/>
    <property type="match status" value="1"/>
</dbReference>
<proteinExistence type="predicted"/>
<evidence type="ECO:0000313" key="7">
    <source>
        <dbReference type="Proteomes" id="UP000289340"/>
    </source>
</evidence>
<evidence type="ECO:0000256" key="1">
    <source>
        <dbReference type="ARBA" id="ARBA00004123"/>
    </source>
</evidence>